<evidence type="ECO:0000256" key="1">
    <source>
        <dbReference type="ARBA" id="ARBA00005254"/>
    </source>
</evidence>
<dbReference type="PANTHER" id="PTHR43802">
    <property type="entry name" value="ENOYL-COA HYDRATASE"/>
    <property type="match status" value="1"/>
</dbReference>
<dbReference type="InterPro" id="IPR001753">
    <property type="entry name" value="Enoyl-CoA_hydra/iso"/>
</dbReference>
<organism evidence="2 3">
    <name type="scientific">Gordonia jinghuaiqii</name>
    <dbReference type="NCBI Taxonomy" id="2758710"/>
    <lineage>
        <taxon>Bacteria</taxon>
        <taxon>Bacillati</taxon>
        <taxon>Actinomycetota</taxon>
        <taxon>Actinomycetes</taxon>
        <taxon>Mycobacteriales</taxon>
        <taxon>Gordoniaceae</taxon>
        <taxon>Gordonia</taxon>
    </lineage>
</organism>
<dbReference type="KEGG" id="gji:H1R19_19840"/>
<dbReference type="Gene3D" id="3.90.226.10">
    <property type="entry name" value="2-enoyl-CoA Hydratase, Chain A, domain 1"/>
    <property type="match status" value="1"/>
</dbReference>
<dbReference type="CDD" id="cd06558">
    <property type="entry name" value="crotonase-like"/>
    <property type="match status" value="1"/>
</dbReference>
<comment type="similarity">
    <text evidence="1">Belongs to the enoyl-CoA hydratase/isomerase family.</text>
</comment>
<dbReference type="InterPro" id="IPR029045">
    <property type="entry name" value="ClpP/crotonase-like_dom_sf"/>
</dbReference>
<keyword evidence="3" id="KW-1185">Reference proteome</keyword>
<dbReference type="PANTHER" id="PTHR43802:SF1">
    <property type="entry name" value="IP11341P-RELATED"/>
    <property type="match status" value="1"/>
</dbReference>
<accession>A0A7D7LQV7</accession>
<evidence type="ECO:0000313" key="2">
    <source>
        <dbReference type="EMBL" id="QMT01083.1"/>
    </source>
</evidence>
<name>A0A7D7LQV7_9ACTN</name>
<dbReference type="EMBL" id="CP059491">
    <property type="protein sequence ID" value="QMT01083.1"/>
    <property type="molecule type" value="Genomic_DNA"/>
</dbReference>
<dbReference type="AlphaFoldDB" id="A0A7D7LQV7"/>
<dbReference type="SUPFAM" id="SSF52096">
    <property type="entry name" value="ClpP/crotonase"/>
    <property type="match status" value="1"/>
</dbReference>
<protein>
    <submittedName>
        <fullName evidence="2">Enoyl-CoA hydratase/isomerase family protein</fullName>
    </submittedName>
</protein>
<dbReference type="GO" id="GO:0016853">
    <property type="term" value="F:isomerase activity"/>
    <property type="evidence" value="ECO:0007669"/>
    <property type="project" value="UniProtKB-KW"/>
</dbReference>
<evidence type="ECO:0000313" key="3">
    <source>
        <dbReference type="Proteomes" id="UP000515663"/>
    </source>
</evidence>
<dbReference type="RefSeq" id="WP_219849904.1">
    <property type="nucleotide sequence ID" value="NZ_CP059491.1"/>
</dbReference>
<sequence>MTASIHDTADLAELAARRGGVAVETGTDVVAASIVDRVGLVILDRPDRRNALHPGMYEAVPRLLEAFADDPEIGAVMITGTGSTFCAGGDVRRKVENAGGTVAERAAGLTHNARISTLLHDMPKVTIAALPGAAVGAGLSIALATDLRIAASSAKLVAGWGDLGFSGDFGGTWFLTRLLGPSRAVEFLTSGAPMLMPQALEWGLVNRVVSAGEFAGAALDWASTIAGGPRQAWAATKGNVLRATSMSLSEALPLESEQMVLSGMTDEHKAAVRAWFEKAQLEKAQARNREGR</sequence>
<gene>
    <name evidence="2" type="ORF">H1R19_19840</name>
</gene>
<proteinExistence type="inferred from homology"/>
<dbReference type="Proteomes" id="UP000515663">
    <property type="component" value="Chromosome"/>
</dbReference>
<reference evidence="3" key="1">
    <citation type="submission" date="2020-07" db="EMBL/GenBank/DDBJ databases">
        <title>novel species isolated from the respiratory tract of Marmot.</title>
        <authorList>
            <person name="Zhang G."/>
        </authorList>
    </citation>
    <scope>NUCLEOTIDE SEQUENCE [LARGE SCALE GENOMIC DNA]</scope>
    <source>
        <strain evidence="3">686</strain>
    </source>
</reference>
<dbReference type="Pfam" id="PF00378">
    <property type="entry name" value="ECH_1"/>
    <property type="match status" value="1"/>
</dbReference>
<keyword evidence="2" id="KW-0413">Isomerase</keyword>